<dbReference type="PROSITE" id="PS52016">
    <property type="entry name" value="TONB_DEPENDENT_REC_3"/>
    <property type="match status" value="1"/>
</dbReference>
<evidence type="ECO:0000256" key="5">
    <source>
        <dbReference type="ARBA" id="ARBA00022692"/>
    </source>
</evidence>
<dbReference type="Pfam" id="PF00593">
    <property type="entry name" value="TonB_dep_Rec_b-barrel"/>
    <property type="match status" value="1"/>
</dbReference>
<dbReference type="PROSITE" id="PS51257">
    <property type="entry name" value="PROKAR_LIPOPROTEIN"/>
    <property type="match status" value="1"/>
</dbReference>
<dbReference type="RefSeq" id="WP_222991195.1">
    <property type="nucleotide sequence ID" value="NZ_JAINVV010000008.1"/>
</dbReference>
<evidence type="ECO:0000259" key="14">
    <source>
        <dbReference type="Pfam" id="PF00593"/>
    </source>
</evidence>
<feature type="signal peptide" evidence="13">
    <location>
        <begin position="1"/>
        <end position="23"/>
    </location>
</feature>
<evidence type="ECO:0000256" key="2">
    <source>
        <dbReference type="ARBA" id="ARBA00022448"/>
    </source>
</evidence>
<keyword evidence="7" id="KW-0406">Ion transport</keyword>
<keyword evidence="13" id="KW-0732">Signal</keyword>
<dbReference type="InterPro" id="IPR036942">
    <property type="entry name" value="Beta-barrel_TonB_sf"/>
</dbReference>
<evidence type="ECO:0000256" key="7">
    <source>
        <dbReference type="ARBA" id="ARBA00023065"/>
    </source>
</evidence>
<sequence>MRDLRKTLLIAASAFAVACPAMAIAQSGPAEEQTATPARDANEIIVTATRRAESLLDVPISIAAYSQETLDQKGIRSVEDLVRNTPGVNLTQGFSGIRYIAIRGLQSSVGATMTGIYIDDTPVHIRSLVLMSFFSPALYDLERVEVLRGPQGTLFGSSAMGGAVRFITAKPTLDKFTGNARAELGFTEGGDPTYELGGAVGGPIVEDKLAFRASAYYRRDGGYIDRVPFYANRGTAEKNSNSNRTMVFNGSLLWKPTEDISITPSIFYQKTNRDDQSTYWTYGNGSTRAQPPEFQSGEGVASTGEDKFKLYQLKGEWDMGPVSLISNTAYVDRRNRSIDDGTAYILDIFDNILNGLGNDPAFGTGVPLRGIYDAFARAAGANTTQIGFDTASPGRAGGPNCGECFVLFSDQIQRSFSQEVRLQSNDPDARLRYVVGAFYQKTRQRARDSDFSYSPYDNYLYPTSYHAAPPVALPFPLGIFAGALPPFFPLAADGVGGYAQTRIVDRSLGLFGSVDFELFENLTLTAGLRWSRLEFESHAESVDSVTKVTTTGALQRSVEKPLTPKFGITYEPTPNLMVYASAAKGFRSGGVNTAAAQVDPGCLPGLQKVGYDTIPATYKSDSVWSYELGAKGRVGSFATFAAAAFQTDWTGVQRSRQIEGCASIFTDNFGKARSRGLEAQITVFPVKGLTLDANIGYIDGTQRETILVPGTTNTVTRKGDRFAAPWTVNLTGMYETPIGPDDLRGYGTVQWTYKSGFSVKPGNVGFNPILATTDDQRNLNARLGIRTGNGIDISVFANNLTNSRDIIGRLHFQPSERIQIQTWRPRTFGITGGIQF</sequence>
<evidence type="ECO:0000256" key="8">
    <source>
        <dbReference type="ARBA" id="ARBA00023077"/>
    </source>
</evidence>
<protein>
    <submittedName>
        <fullName evidence="16">TonB-dependent receptor</fullName>
    </submittedName>
</protein>
<reference evidence="16 17" key="1">
    <citation type="submission" date="2021-08" db="EMBL/GenBank/DDBJ databases">
        <authorList>
            <person name="Tuo L."/>
        </authorList>
    </citation>
    <scope>NUCLEOTIDE SEQUENCE [LARGE SCALE GENOMIC DNA]</scope>
    <source>
        <strain evidence="16 17">JCM 31229</strain>
    </source>
</reference>
<dbReference type="Gene3D" id="2.40.170.20">
    <property type="entry name" value="TonB-dependent receptor, beta-barrel domain"/>
    <property type="match status" value="2"/>
</dbReference>
<comment type="similarity">
    <text evidence="11 12">Belongs to the TonB-dependent receptor family.</text>
</comment>
<dbReference type="InterPro" id="IPR000531">
    <property type="entry name" value="Beta-barrel_TonB"/>
</dbReference>
<keyword evidence="5 11" id="KW-0812">Transmembrane</keyword>
<keyword evidence="6" id="KW-0408">Iron</keyword>
<evidence type="ECO:0000313" key="16">
    <source>
        <dbReference type="EMBL" id="MBY8824105.1"/>
    </source>
</evidence>
<dbReference type="InterPro" id="IPR039426">
    <property type="entry name" value="TonB-dep_rcpt-like"/>
</dbReference>
<dbReference type="PANTHER" id="PTHR32552">
    <property type="entry name" value="FERRICHROME IRON RECEPTOR-RELATED"/>
    <property type="match status" value="1"/>
</dbReference>
<feature type="domain" description="TonB-dependent receptor-like beta-barrel" evidence="14">
    <location>
        <begin position="403"/>
        <end position="800"/>
    </location>
</feature>
<evidence type="ECO:0000313" key="17">
    <source>
        <dbReference type="Proteomes" id="UP000706039"/>
    </source>
</evidence>
<evidence type="ECO:0000256" key="4">
    <source>
        <dbReference type="ARBA" id="ARBA00022496"/>
    </source>
</evidence>
<accession>A0ABS7PS01</accession>
<dbReference type="Pfam" id="PF07715">
    <property type="entry name" value="Plug"/>
    <property type="match status" value="1"/>
</dbReference>
<keyword evidence="8 12" id="KW-0798">TonB box</keyword>
<comment type="caution">
    <text evidence="16">The sequence shown here is derived from an EMBL/GenBank/DDBJ whole genome shotgun (WGS) entry which is preliminary data.</text>
</comment>
<dbReference type="SUPFAM" id="SSF56935">
    <property type="entry name" value="Porins"/>
    <property type="match status" value="1"/>
</dbReference>
<gene>
    <name evidence="16" type="ORF">K7G82_17510</name>
</gene>
<comment type="subcellular location">
    <subcellularLocation>
        <location evidence="1 11">Cell outer membrane</location>
        <topology evidence="1 11">Multi-pass membrane protein</topology>
    </subcellularLocation>
</comment>
<dbReference type="InterPro" id="IPR012910">
    <property type="entry name" value="Plug_dom"/>
</dbReference>
<keyword evidence="9 11" id="KW-0472">Membrane</keyword>
<keyword evidence="10 11" id="KW-0998">Cell outer membrane</keyword>
<evidence type="ECO:0000259" key="15">
    <source>
        <dbReference type="Pfam" id="PF07715"/>
    </source>
</evidence>
<evidence type="ECO:0000256" key="11">
    <source>
        <dbReference type="PROSITE-ProRule" id="PRU01360"/>
    </source>
</evidence>
<feature type="domain" description="TonB-dependent receptor plug" evidence="15">
    <location>
        <begin position="55"/>
        <end position="163"/>
    </location>
</feature>
<keyword evidence="3 11" id="KW-1134">Transmembrane beta strand</keyword>
<evidence type="ECO:0000256" key="12">
    <source>
        <dbReference type="RuleBase" id="RU003357"/>
    </source>
</evidence>
<evidence type="ECO:0000256" key="3">
    <source>
        <dbReference type="ARBA" id="ARBA00022452"/>
    </source>
</evidence>
<evidence type="ECO:0000256" key="1">
    <source>
        <dbReference type="ARBA" id="ARBA00004571"/>
    </source>
</evidence>
<evidence type="ECO:0000256" key="10">
    <source>
        <dbReference type="ARBA" id="ARBA00023237"/>
    </source>
</evidence>
<proteinExistence type="inferred from homology"/>
<keyword evidence="17" id="KW-1185">Reference proteome</keyword>
<keyword evidence="2 11" id="KW-0813">Transport</keyword>
<keyword evidence="4" id="KW-0410">Iron transport</keyword>
<dbReference type="Proteomes" id="UP000706039">
    <property type="component" value="Unassembled WGS sequence"/>
</dbReference>
<evidence type="ECO:0000256" key="13">
    <source>
        <dbReference type="SAM" id="SignalP"/>
    </source>
</evidence>
<dbReference type="EMBL" id="JAINVV010000008">
    <property type="protein sequence ID" value="MBY8824105.1"/>
    <property type="molecule type" value="Genomic_DNA"/>
</dbReference>
<organism evidence="16 17">
    <name type="scientific">Sphingomonas colocasiae</name>
    <dbReference type="NCBI Taxonomy" id="1848973"/>
    <lineage>
        <taxon>Bacteria</taxon>
        <taxon>Pseudomonadati</taxon>
        <taxon>Pseudomonadota</taxon>
        <taxon>Alphaproteobacteria</taxon>
        <taxon>Sphingomonadales</taxon>
        <taxon>Sphingomonadaceae</taxon>
        <taxon>Sphingomonas</taxon>
    </lineage>
</organism>
<evidence type="ECO:0000256" key="6">
    <source>
        <dbReference type="ARBA" id="ARBA00023004"/>
    </source>
</evidence>
<feature type="chain" id="PRO_5046190056" evidence="13">
    <location>
        <begin position="24"/>
        <end position="836"/>
    </location>
</feature>
<evidence type="ECO:0000256" key="9">
    <source>
        <dbReference type="ARBA" id="ARBA00023136"/>
    </source>
</evidence>
<dbReference type="PANTHER" id="PTHR32552:SF81">
    <property type="entry name" value="TONB-DEPENDENT OUTER MEMBRANE RECEPTOR"/>
    <property type="match status" value="1"/>
</dbReference>
<name>A0ABS7PS01_9SPHN</name>
<keyword evidence="16" id="KW-0675">Receptor</keyword>